<dbReference type="KEGG" id="bgoe:IFJ75_14365"/>
<sequence>MTSMISGLLARFSGGRATRGALSVATSATSHGHLRMEVAYACADQDEPVILEIIVRKPRRVVAVCESLRSWTINEELGWKVVAKADMDRARRAKAPMVLDRPLGQATTTAYLADFGEGYRYSVSSGEVTLRVIDATSGRCLLSRRMTIEPA</sequence>
<evidence type="ECO:0000313" key="2">
    <source>
        <dbReference type="Proteomes" id="UP000663918"/>
    </source>
</evidence>
<reference evidence="1" key="1">
    <citation type="submission" date="2020-09" db="EMBL/GenBank/DDBJ databases">
        <title>Brevundimonas sp. LVF2 isolated from a puddle in Goettingen, Germany.</title>
        <authorList>
            <person name="Friedrich I."/>
            <person name="Klassen A."/>
            <person name="Hannes N."/>
            <person name="Schneider D."/>
            <person name="Hertel R."/>
            <person name="Daniel R."/>
        </authorList>
    </citation>
    <scope>NUCLEOTIDE SEQUENCE</scope>
    <source>
        <strain evidence="1">LVF2</strain>
    </source>
</reference>
<accession>A0A975C089</accession>
<proteinExistence type="predicted"/>
<protein>
    <submittedName>
        <fullName evidence="1">Uncharacterized protein</fullName>
    </submittedName>
</protein>
<evidence type="ECO:0000313" key="1">
    <source>
        <dbReference type="EMBL" id="QTC90452.1"/>
    </source>
</evidence>
<keyword evidence="2" id="KW-1185">Reference proteome</keyword>
<dbReference type="RefSeq" id="WP_207868867.1">
    <property type="nucleotide sequence ID" value="NZ_CP062222.1"/>
</dbReference>
<name>A0A975C089_9CAUL</name>
<dbReference type="Proteomes" id="UP000663918">
    <property type="component" value="Chromosome"/>
</dbReference>
<dbReference type="AlphaFoldDB" id="A0A975C089"/>
<organism evidence="1 2">
    <name type="scientific">Brevundimonas goettingensis</name>
    <dbReference type="NCBI Taxonomy" id="2774190"/>
    <lineage>
        <taxon>Bacteria</taxon>
        <taxon>Pseudomonadati</taxon>
        <taxon>Pseudomonadota</taxon>
        <taxon>Alphaproteobacteria</taxon>
        <taxon>Caulobacterales</taxon>
        <taxon>Caulobacteraceae</taxon>
        <taxon>Brevundimonas</taxon>
    </lineage>
</organism>
<dbReference type="EMBL" id="CP062222">
    <property type="protein sequence ID" value="QTC90452.1"/>
    <property type="molecule type" value="Genomic_DNA"/>
</dbReference>
<gene>
    <name evidence="1" type="ORF">IFJ75_14365</name>
</gene>